<dbReference type="Proteomes" id="UP001519460">
    <property type="component" value="Unassembled WGS sequence"/>
</dbReference>
<proteinExistence type="predicted"/>
<feature type="compositionally biased region" description="Basic residues" evidence="1">
    <location>
        <begin position="44"/>
        <end position="58"/>
    </location>
</feature>
<reference evidence="2 3" key="1">
    <citation type="journal article" date="2023" name="Sci. Data">
        <title>Genome assembly of the Korean intertidal mud-creeper Batillaria attramentaria.</title>
        <authorList>
            <person name="Patra A.K."/>
            <person name="Ho P.T."/>
            <person name="Jun S."/>
            <person name="Lee S.J."/>
            <person name="Kim Y."/>
            <person name="Won Y.J."/>
        </authorList>
    </citation>
    <scope>NUCLEOTIDE SEQUENCE [LARGE SCALE GENOMIC DNA]</scope>
    <source>
        <strain evidence="2">Wonlab-2016</strain>
    </source>
</reference>
<dbReference type="AlphaFoldDB" id="A0ABD0LGH9"/>
<evidence type="ECO:0000313" key="3">
    <source>
        <dbReference type="Proteomes" id="UP001519460"/>
    </source>
</evidence>
<feature type="non-terminal residue" evidence="2">
    <location>
        <position position="1"/>
    </location>
</feature>
<accession>A0ABD0LGH9</accession>
<comment type="caution">
    <text evidence="2">The sequence shown here is derived from an EMBL/GenBank/DDBJ whole genome shotgun (WGS) entry which is preliminary data.</text>
</comment>
<gene>
    <name evidence="2" type="ORF">BaRGS_00010185</name>
</gene>
<evidence type="ECO:0000256" key="1">
    <source>
        <dbReference type="SAM" id="MobiDB-lite"/>
    </source>
</evidence>
<name>A0ABD0LGH9_9CAEN</name>
<evidence type="ECO:0000313" key="2">
    <source>
        <dbReference type="EMBL" id="KAK7498525.1"/>
    </source>
</evidence>
<protein>
    <submittedName>
        <fullName evidence="2">Uncharacterized protein</fullName>
    </submittedName>
</protein>
<organism evidence="2 3">
    <name type="scientific">Batillaria attramentaria</name>
    <dbReference type="NCBI Taxonomy" id="370345"/>
    <lineage>
        <taxon>Eukaryota</taxon>
        <taxon>Metazoa</taxon>
        <taxon>Spiralia</taxon>
        <taxon>Lophotrochozoa</taxon>
        <taxon>Mollusca</taxon>
        <taxon>Gastropoda</taxon>
        <taxon>Caenogastropoda</taxon>
        <taxon>Sorbeoconcha</taxon>
        <taxon>Cerithioidea</taxon>
        <taxon>Batillariidae</taxon>
        <taxon>Batillaria</taxon>
    </lineage>
</organism>
<keyword evidence="3" id="KW-1185">Reference proteome</keyword>
<feature type="non-terminal residue" evidence="2">
    <location>
        <position position="119"/>
    </location>
</feature>
<feature type="region of interest" description="Disordered" evidence="1">
    <location>
        <begin position="25"/>
        <end position="59"/>
    </location>
</feature>
<dbReference type="EMBL" id="JACVVK020000050">
    <property type="protein sequence ID" value="KAK7498525.1"/>
    <property type="molecule type" value="Genomic_DNA"/>
</dbReference>
<sequence length="119" mass="12686">PHGQAVSSSACLVLITKSIVSEAKDTRTAASRLKKPCVSPPGKGKLRQSARAGRRPSGRGRLEFTSLSIMKVPVTADLVSCGARATAGRSIDLRVEEVGRRACCTWFPIHRVATTARSK</sequence>